<dbReference type="EMBL" id="FWFF01000003">
    <property type="protein sequence ID" value="SLM92485.1"/>
    <property type="molecule type" value="Genomic_DNA"/>
</dbReference>
<feature type="transmembrane region" description="Helical" evidence="1">
    <location>
        <begin position="73"/>
        <end position="97"/>
    </location>
</feature>
<feature type="transmembrane region" description="Helical" evidence="1">
    <location>
        <begin position="109"/>
        <end position="133"/>
    </location>
</feature>
<feature type="transmembrane region" description="Helical" evidence="1">
    <location>
        <begin position="20"/>
        <end position="38"/>
    </location>
</feature>
<organism evidence="2 3">
    <name type="scientific">Brevibacterium yomogidense</name>
    <dbReference type="NCBI Taxonomy" id="946573"/>
    <lineage>
        <taxon>Bacteria</taxon>
        <taxon>Bacillati</taxon>
        <taxon>Actinomycetota</taxon>
        <taxon>Actinomycetes</taxon>
        <taxon>Micrococcales</taxon>
        <taxon>Brevibacteriaceae</taxon>
        <taxon>Brevibacterium</taxon>
    </lineage>
</organism>
<dbReference type="RefSeq" id="WP_087004610.1">
    <property type="nucleotide sequence ID" value="NZ_FWFF01000003.1"/>
</dbReference>
<gene>
    <name evidence="2" type="ORF">FM105_03145</name>
</gene>
<keyword evidence="1" id="KW-1133">Transmembrane helix</keyword>
<keyword evidence="3" id="KW-1185">Reference proteome</keyword>
<keyword evidence="1" id="KW-0812">Transmembrane</keyword>
<name>A0A1X6X1P0_9MICO</name>
<protein>
    <submittedName>
        <fullName evidence="2">Uncharacterized protein</fullName>
    </submittedName>
</protein>
<feature type="transmembrane region" description="Helical" evidence="1">
    <location>
        <begin position="44"/>
        <end position="61"/>
    </location>
</feature>
<dbReference type="Proteomes" id="UP000196581">
    <property type="component" value="Unassembled WGS sequence"/>
</dbReference>
<reference evidence="3" key="1">
    <citation type="submission" date="2017-02" db="EMBL/GenBank/DDBJ databases">
        <authorList>
            <person name="Dridi B."/>
        </authorList>
    </citation>
    <scope>NUCLEOTIDE SEQUENCE [LARGE SCALE GENOMIC DNA]</scope>
    <source>
        <strain evidence="3">B Co 03.10</strain>
    </source>
</reference>
<proteinExistence type="predicted"/>
<sequence length="152" mass="16325">MSEFERYFAEVVRKRRRDAIKLIVVSSLFVVAGVVIVVGPGHPIGLLCLLFFGGCLLVGIAQLIGEERLVGRVLLVAAAGATAVGCAFCALLESLGVPVIGGWRYAPGFTIPAFAIGALFYGAAAVIGLIRLVRFVRGDWARTPARSRRRRR</sequence>
<evidence type="ECO:0000313" key="2">
    <source>
        <dbReference type="EMBL" id="SLM92485.1"/>
    </source>
</evidence>
<accession>A0A1X6X1P0</accession>
<evidence type="ECO:0000313" key="3">
    <source>
        <dbReference type="Proteomes" id="UP000196581"/>
    </source>
</evidence>
<keyword evidence="1" id="KW-0472">Membrane</keyword>
<evidence type="ECO:0000256" key="1">
    <source>
        <dbReference type="SAM" id="Phobius"/>
    </source>
</evidence>
<dbReference type="AlphaFoldDB" id="A0A1X6X1P0"/>